<dbReference type="Gene3D" id="3.90.1210.10">
    <property type="entry name" value="Antifreeze-like/N-acetylneuraminic acid synthase C-terminal domain"/>
    <property type="match status" value="1"/>
</dbReference>
<evidence type="ECO:0000313" key="6">
    <source>
        <dbReference type="EMBL" id="PPQ26791.1"/>
    </source>
</evidence>
<dbReference type="GO" id="GO:0042597">
    <property type="term" value="C:periplasmic space"/>
    <property type="evidence" value="ECO:0007669"/>
    <property type="project" value="UniProtKB-SubCell"/>
</dbReference>
<dbReference type="GO" id="GO:0044780">
    <property type="term" value="P:bacterial-type flagellum assembly"/>
    <property type="evidence" value="ECO:0007669"/>
    <property type="project" value="InterPro"/>
</dbReference>
<dbReference type="PANTHER" id="PTHR36307">
    <property type="entry name" value="FLAGELLA BASAL BODY P-RING FORMATION PROTEIN FLGA"/>
    <property type="match status" value="1"/>
</dbReference>
<keyword evidence="6" id="KW-0282">Flagellum</keyword>
<dbReference type="InterPro" id="IPR039246">
    <property type="entry name" value="Flagellar_FlgA"/>
</dbReference>
<dbReference type="InterPro" id="IPR013974">
    <property type="entry name" value="SAF"/>
</dbReference>
<dbReference type="AlphaFoldDB" id="A0A2S6MWQ5"/>
<evidence type="ECO:0000256" key="3">
    <source>
        <dbReference type="ARBA" id="ARBA00022764"/>
    </source>
</evidence>
<dbReference type="Pfam" id="PF13144">
    <property type="entry name" value="ChapFlgA"/>
    <property type="match status" value="1"/>
</dbReference>
<evidence type="ECO:0000313" key="7">
    <source>
        <dbReference type="Proteomes" id="UP000239724"/>
    </source>
</evidence>
<keyword evidence="3" id="KW-0574">Periplasm</keyword>
<name>A0A2S6MWQ5_RHOGL</name>
<feature type="domain" description="SAF" evidence="5">
    <location>
        <begin position="177"/>
        <end position="239"/>
    </location>
</feature>
<keyword evidence="2 4" id="KW-0732">Signal</keyword>
<keyword evidence="6" id="KW-0969">Cilium</keyword>
<accession>A0A2S6MWQ5</accession>
<dbReference type="InterPro" id="IPR017585">
    <property type="entry name" value="SAF_FlgA"/>
</dbReference>
<dbReference type="OrthoDB" id="7727421at2"/>
<keyword evidence="7" id="KW-1185">Reference proteome</keyword>
<dbReference type="Proteomes" id="UP000239724">
    <property type="component" value="Unassembled WGS sequence"/>
</dbReference>
<reference evidence="6 7" key="1">
    <citation type="journal article" date="2018" name="Arch. Microbiol.">
        <title>New insights into the metabolic potential of the phototrophic purple bacterium Rhodopila globiformis DSM 161(T) from its draft genome sequence and evidence for a vanadium-dependent nitrogenase.</title>
        <authorList>
            <person name="Imhoff J.F."/>
            <person name="Rahn T."/>
            <person name="Kunzel S."/>
            <person name="Neulinger S.C."/>
        </authorList>
    </citation>
    <scope>NUCLEOTIDE SEQUENCE [LARGE SCALE GENOMIC DNA]</scope>
    <source>
        <strain evidence="6 7">DSM 161</strain>
    </source>
</reference>
<comment type="subcellular location">
    <subcellularLocation>
        <location evidence="1">Periplasm</location>
    </subcellularLocation>
</comment>
<protein>
    <submittedName>
        <fullName evidence="6">Flagella basal body P-ring formation protein FlgA</fullName>
    </submittedName>
</protein>
<dbReference type="PANTHER" id="PTHR36307:SF1">
    <property type="entry name" value="FLAGELLA BASAL BODY P-RING FORMATION PROTEIN FLGA"/>
    <property type="match status" value="1"/>
</dbReference>
<dbReference type="NCBIfam" id="TIGR03170">
    <property type="entry name" value="flgA_cterm"/>
    <property type="match status" value="1"/>
</dbReference>
<gene>
    <name evidence="6" type="ORF">CCS01_29095</name>
</gene>
<evidence type="ECO:0000259" key="5">
    <source>
        <dbReference type="SMART" id="SM00858"/>
    </source>
</evidence>
<dbReference type="Gene3D" id="2.30.30.760">
    <property type="match status" value="1"/>
</dbReference>
<feature type="chain" id="PRO_5015572774" evidence="4">
    <location>
        <begin position="19"/>
        <end position="315"/>
    </location>
</feature>
<proteinExistence type="predicted"/>
<dbReference type="CDD" id="cd11614">
    <property type="entry name" value="SAF_CpaB_FlgA_like"/>
    <property type="match status" value="1"/>
</dbReference>
<dbReference type="RefSeq" id="WP_104522338.1">
    <property type="nucleotide sequence ID" value="NZ_NHRY01000266.1"/>
</dbReference>
<keyword evidence="6" id="KW-0966">Cell projection</keyword>
<dbReference type="EMBL" id="NHRY01000266">
    <property type="protein sequence ID" value="PPQ26791.1"/>
    <property type="molecule type" value="Genomic_DNA"/>
</dbReference>
<evidence type="ECO:0000256" key="2">
    <source>
        <dbReference type="ARBA" id="ARBA00022729"/>
    </source>
</evidence>
<sequence length="315" mass="33883">MRFLAALFAVALSIEAHAASLRTMTTLHGPNVYLRDLFDNAGRYADRLLGPGPAPGGRIVVQAPQLDAIARQYDVHWRSISEGDRAVLEWPGQPLSKDIVLDALRAEIKATGEAGEFDIDMPDFVPPVIPAEATPVPTVSQLDLDSNTGRFSAMLVVTGKAMNRVQMPLSGRVAEVVEAPVCATRLLPETVIRAGDLRMGRIRKTLLQYEIARSIDRIVGMQLRRPVAAGMPIRLEDLVRPVLVQRGGVVRLELQAADLFISSQAVALEAGAAGDIIRVQPKSSSAAVTAQVTAPDQVSVIIQPARLSSRNAALQ</sequence>
<feature type="signal peptide" evidence="4">
    <location>
        <begin position="1"/>
        <end position="18"/>
    </location>
</feature>
<comment type="caution">
    <text evidence="6">The sequence shown here is derived from an EMBL/GenBank/DDBJ whole genome shotgun (WGS) entry which is preliminary data.</text>
</comment>
<organism evidence="6 7">
    <name type="scientific">Rhodopila globiformis</name>
    <name type="common">Rhodopseudomonas globiformis</name>
    <dbReference type="NCBI Taxonomy" id="1071"/>
    <lineage>
        <taxon>Bacteria</taxon>
        <taxon>Pseudomonadati</taxon>
        <taxon>Pseudomonadota</taxon>
        <taxon>Alphaproteobacteria</taxon>
        <taxon>Acetobacterales</taxon>
        <taxon>Acetobacteraceae</taxon>
        <taxon>Rhodopila</taxon>
    </lineage>
</organism>
<dbReference type="SMART" id="SM00858">
    <property type="entry name" value="SAF"/>
    <property type="match status" value="1"/>
</dbReference>
<evidence type="ECO:0000256" key="1">
    <source>
        <dbReference type="ARBA" id="ARBA00004418"/>
    </source>
</evidence>
<evidence type="ECO:0000256" key="4">
    <source>
        <dbReference type="SAM" id="SignalP"/>
    </source>
</evidence>